<evidence type="ECO:0000256" key="6">
    <source>
        <dbReference type="ARBA" id="ARBA00047321"/>
    </source>
</evidence>
<comment type="similarity">
    <text evidence="2">Belongs to the tryptophan 2-monooxygenase family.</text>
</comment>
<dbReference type="SUPFAM" id="SSF51905">
    <property type="entry name" value="FAD/NAD(P)-binding domain"/>
    <property type="match status" value="1"/>
</dbReference>
<evidence type="ECO:0000256" key="4">
    <source>
        <dbReference type="ARBA" id="ARBA00017871"/>
    </source>
</evidence>
<dbReference type="GO" id="GO:0009851">
    <property type="term" value="P:auxin biosynthetic process"/>
    <property type="evidence" value="ECO:0007669"/>
    <property type="project" value="UniProtKB-KW"/>
</dbReference>
<dbReference type="Proteomes" id="UP000548326">
    <property type="component" value="Unassembled WGS sequence"/>
</dbReference>
<comment type="catalytic activity">
    <reaction evidence="6">
        <text>L-tryptophan + O2 = indole-3-acetamide + CO2 + H2O</text>
        <dbReference type="Rhea" id="RHEA:16165"/>
        <dbReference type="ChEBI" id="CHEBI:15377"/>
        <dbReference type="ChEBI" id="CHEBI:15379"/>
        <dbReference type="ChEBI" id="CHEBI:16031"/>
        <dbReference type="ChEBI" id="CHEBI:16526"/>
        <dbReference type="ChEBI" id="CHEBI:57912"/>
        <dbReference type="EC" id="1.13.12.3"/>
    </reaction>
</comment>
<evidence type="ECO:0000313" key="9">
    <source>
        <dbReference type="Proteomes" id="UP000548326"/>
    </source>
</evidence>
<dbReference type="EMBL" id="JACHCA010000023">
    <property type="protein sequence ID" value="MBB6131399.1"/>
    <property type="molecule type" value="Genomic_DNA"/>
</dbReference>
<evidence type="ECO:0000313" key="8">
    <source>
        <dbReference type="EMBL" id="MBB6131399.1"/>
    </source>
</evidence>
<dbReference type="AlphaFoldDB" id="A0A841JJP2"/>
<organism evidence="8 9">
    <name type="scientific">Mucilaginibacter lappiensis</name>
    <dbReference type="NCBI Taxonomy" id="354630"/>
    <lineage>
        <taxon>Bacteria</taxon>
        <taxon>Pseudomonadati</taxon>
        <taxon>Bacteroidota</taxon>
        <taxon>Sphingobacteriia</taxon>
        <taxon>Sphingobacteriales</taxon>
        <taxon>Sphingobacteriaceae</taxon>
        <taxon>Mucilaginibacter</taxon>
    </lineage>
</organism>
<dbReference type="PANTHER" id="PTHR10742:SF410">
    <property type="entry name" value="LYSINE-SPECIFIC HISTONE DEMETHYLASE 2"/>
    <property type="match status" value="1"/>
</dbReference>
<proteinExistence type="inferred from homology"/>
<dbReference type="InterPro" id="IPR036188">
    <property type="entry name" value="FAD/NAD-bd_sf"/>
</dbReference>
<comment type="pathway">
    <text evidence="1">Plant hormone metabolism; auxin biosynthesis.</text>
</comment>
<keyword evidence="5" id="KW-0073">Auxin biosynthesis</keyword>
<dbReference type="PANTHER" id="PTHR10742">
    <property type="entry name" value="FLAVIN MONOAMINE OXIDASE"/>
    <property type="match status" value="1"/>
</dbReference>
<evidence type="ECO:0000259" key="7">
    <source>
        <dbReference type="Pfam" id="PF01593"/>
    </source>
</evidence>
<protein>
    <recommendedName>
        <fullName evidence="4">Tryptophan 2-monooxygenase</fullName>
        <ecNumber evidence="3">1.13.12.3</ecNumber>
    </recommendedName>
</protein>
<evidence type="ECO:0000256" key="3">
    <source>
        <dbReference type="ARBA" id="ARBA00012535"/>
    </source>
</evidence>
<feature type="domain" description="Amine oxidase" evidence="7">
    <location>
        <begin position="14"/>
        <end position="432"/>
    </location>
</feature>
<gene>
    <name evidence="8" type="ORF">HDF22_005550</name>
</gene>
<dbReference type="GO" id="GO:0050361">
    <property type="term" value="F:tryptophan 2-monooxygenase activity"/>
    <property type="evidence" value="ECO:0007669"/>
    <property type="project" value="UniProtKB-EC"/>
</dbReference>
<keyword evidence="8" id="KW-0560">Oxidoreductase</keyword>
<dbReference type="RefSeq" id="WP_183589906.1">
    <property type="nucleotide sequence ID" value="NZ_JACHCA010000023.1"/>
</dbReference>
<dbReference type="Gene3D" id="3.50.50.60">
    <property type="entry name" value="FAD/NAD(P)-binding domain"/>
    <property type="match status" value="1"/>
</dbReference>
<sequence length="438" mass="48676">MNTADILIIGAGAAGLMAARELANAGKKVIVLEADNRIGGRIYTQYDASTRKYTELGAEFVHGDLPVTLGLLNEAGIKYRSASAEMVQYDQGAFLEDESFIEHWDLLIDQLNSLQQDISIDEFMSKEFSGYKYDRMRTSVRQFVSGYDTGDPKKASCFALRKEWQSDDDSAQHRVEGGYVSLLNYLAGACKVNGGEILLNAIVKDIYWEPGKVSAIIADGTAYHAQQMILAVPLGVLKASEGQAGAITFHPQLKAHREAIKHMGFGAVIKILLEFDEPFWYSEETEIRIGRSLDHMGYLLSQEEIPTWWTQFPERSSVFTGWIGGPEARAKKEMSDEDILMESLQSVANIFRLGVDELRQRLKTWQVINWTAKPFTRGSYAYDTVNAAVCRHTLNTPVDDTLFFTGEYLYEGTAMGTVEAALTSGKGVAVAIRSININ</sequence>
<dbReference type="Pfam" id="PF01593">
    <property type="entry name" value="Amino_oxidase"/>
    <property type="match status" value="1"/>
</dbReference>
<name>A0A841JJP2_9SPHI</name>
<dbReference type="EC" id="1.13.12.3" evidence="3"/>
<dbReference type="SUPFAM" id="SSF54373">
    <property type="entry name" value="FAD-linked reductases, C-terminal domain"/>
    <property type="match status" value="1"/>
</dbReference>
<dbReference type="InterPro" id="IPR002937">
    <property type="entry name" value="Amino_oxidase"/>
</dbReference>
<dbReference type="InterPro" id="IPR050281">
    <property type="entry name" value="Flavin_monoamine_oxidase"/>
</dbReference>
<evidence type="ECO:0000256" key="1">
    <source>
        <dbReference type="ARBA" id="ARBA00004814"/>
    </source>
</evidence>
<evidence type="ECO:0000256" key="5">
    <source>
        <dbReference type="ARBA" id="ARBA00023070"/>
    </source>
</evidence>
<accession>A0A841JJP2</accession>
<reference evidence="8 9" key="1">
    <citation type="submission" date="2020-08" db="EMBL/GenBank/DDBJ databases">
        <title>Genomic Encyclopedia of Type Strains, Phase IV (KMG-V): Genome sequencing to study the core and pangenomes of soil and plant-associated prokaryotes.</title>
        <authorList>
            <person name="Whitman W."/>
        </authorList>
    </citation>
    <scope>NUCLEOTIDE SEQUENCE [LARGE SCALE GENOMIC DNA]</scope>
    <source>
        <strain evidence="8 9">MP601</strain>
    </source>
</reference>
<evidence type="ECO:0000256" key="2">
    <source>
        <dbReference type="ARBA" id="ARBA00005833"/>
    </source>
</evidence>
<comment type="caution">
    <text evidence="8">The sequence shown here is derived from an EMBL/GenBank/DDBJ whole genome shotgun (WGS) entry which is preliminary data.</text>
</comment>